<proteinExistence type="inferred from homology"/>
<dbReference type="SUPFAM" id="SSF52540">
    <property type="entry name" value="P-loop containing nucleoside triphosphate hydrolases"/>
    <property type="match status" value="1"/>
</dbReference>
<dbReference type="AlphaFoldDB" id="A0A1G2K8K0"/>
<sequence length="767" mass="85077">MELPILKERDRIIQAVSDNPVIVVVGETGSGKTTQIPIFLYEAGFAESGVIGITEPRRVAATSTAKYVAGVIGSTPGDLVGYQVRFDDETTVGTALKFMTDGILLREFQIDSNLSRYSVVLIDEAHERSQNVDFILGLLKDLLKRRRDLKVVVASATIDEQKFSNFFNRAPVINVSGRMFPVEVVWGKEDVDEEMIVEVMADAIAEIHRSEPEGDILSFMTGEDQIRRVVESLERMKLTDLVLVPAHASLPWEEQQKIFASYPGKRKVIVATNIAETSITIDGIVYVVDSGFIKQMNFHPESGIQSLDVVLHSKSGCEQRRGRAGRTQPGKCFRLYAESDFRERPQFTEPEIKRISLAGVVLAMKDIGIDKVEEFEFVDPPSREAFHEAHETLIALGAIQRGSHGLTDIGKMMAGLPLEPRIARMIIEAEKHGCTKDVATIAAFLSGRQVFARPKGKEIQADRAHVALKNPASDALTFLRVWDKYEDSDFDNQWCYDNFLNARVLREVDDIRYQLFNILESYGFEPTESSDTAVIAKAVAMGLAYSLLEHRSRHSYGGVLRQIDDVFIHPGSAIFGLSNSRWIVASEVVRTTKTYARGCTEVKPEWLPDMAPQHFKRGEPVVARYLKGAESAVISKAVLDGYGHELGSSEESVPVAEAIAIQKARVRDAESKGLLKLTFHNEASGRYSFTASFVAEAGGKRYKASYHAKVEEGVPYYCKVVDTYLGQTTVEPVFQVFAFNNPAPSPGQPLSSVEELAQKRGASLGRQ</sequence>
<evidence type="ECO:0000256" key="7">
    <source>
        <dbReference type="ARBA" id="ARBA00047984"/>
    </source>
</evidence>
<evidence type="ECO:0000256" key="2">
    <source>
        <dbReference type="ARBA" id="ARBA00012552"/>
    </source>
</evidence>
<organism evidence="11 12">
    <name type="scientific">Candidatus Sungbacteria bacterium RIFCSPHIGHO2_01_FULL_47_32</name>
    <dbReference type="NCBI Taxonomy" id="1802264"/>
    <lineage>
        <taxon>Bacteria</taxon>
        <taxon>Candidatus Sungiibacteriota</taxon>
    </lineage>
</organism>
<feature type="domain" description="Helicase ATP-binding" evidence="9">
    <location>
        <begin position="13"/>
        <end position="176"/>
    </location>
</feature>
<dbReference type="CDD" id="cd18791">
    <property type="entry name" value="SF2_C_RHA"/>
    <property type="match status" value="1"/>
</dbReference>
<accession>A0A1G2K8K0</accession>
<dbReference type="Pfam" id="PF00271">
    <property type="entry name" value="Helicase_C"/>
    <property type="match status" value="1"/>
</dbReference>
<dbReference type="GO" id="GO:0003724">
    <property type="term" value="F:RNA helicase activity"/>
    <property type="evidence" value="ECO:0007669"/>
    <property type="project" value="UniProtKB-EC"/>
</dbReference>
<dbReference type="EC" id="3.6.4.13" evidence="2"/>
<keyword evidence="3" id="KW-0547">Nucleotide-binding</keyword>
<dbReference type="Gene3D" id="1.20.120.1080">
    <property type="match status" value="1"/>
</dbReference>
<dbReference type="SMART" id="SM00847">
    <property type="entry name" value="HA2"/>
    <property type="match status" value="1"/>
</dbReference>
<dbReference type="InterPro" id="IPR011545">
    <property type="entry name" value="DEAD/DEAH_box_helicase_dom"/>
</dbReference>
<dbReference type="SMART" id="SM00490">
    <property type="entry name" value="HELICc"/>
    <property type="match status" value="1"/>
</dbReference>
<dbReference type="InterPro" id="IPR014001">
    <property type="entry name" value="Helicase_ATP-bd"/>
</dbReference>
<dbReference type="GO" id="GO:0003723">
    <property type="term" value="F:RNA binding"/>
    <property type="evidence" value="ECO:0007669"/>
    <property type="project" value="TreeGrafter"/>
</dbReference>
<dbReference type="GO" id="GO:0016787">
    <property type="term" value="F:hydrolase activity"/>
    <property type="evidence" value="ECO:0007669"/>
    <property type="project" value="UniProtKB-KW"/>
</dbReference>
<dbReference type="FunFam" id="3.40.50.300:FF:000578">
    <property type="entry name" value="probable ATP-dependent RNA helicase DHX35"/>
    <property type="match status" value="1"/>
</dbReference>
<name>A0A1G2K8K0_9BACT</name>
<evidence type="ECO:0000256" key="6">
    <source>
        <dbReference type="ARBA" id="ARBA00022840"/>
    </source>
</evidence>
<dbReference type="PANTHER" id="PTHR18934:SF99">
    <property type="entry name" value="ATP-DEPENDENT RNA HELICASE DHX37-RELATED"/>
    <property type="match status" value="1"/>
</dbReference>
<feature type="domain" description="Helicase C-terminal" evidence="10">
    <location>
        <begin position="199"/>
        <end position="368"/>
    </location>
</feature>
<dbReference type="PANTHER" id="PTHR18934">
    <property type="entry name" value="ATP-DEPENDENT RNA HELICASE"/>
    <property type="match status" value="1"/>
</dbReference>
<comment type="similarity">
    <text evidence="1">Belongs to the DEAD box helicase family. DEAH subfamily.</text>
</comment>
<dbReference type="PROSITE" id="PS51194">
    <property type="entry name" value="HELICASE_CTER"/>
    <property type="match status" value="1"/>
</dbReference>
<dbReference type="InterPro" id="IPR027417">
    <property type="entry name" value="P-loop_NTPase"/>
</dbReference>
<protein>
    <recommendedName>
        <fullName evidence="2">RNA helicase</fullName>
        <ecNumber evidence="2">3.6.4.13</ecNumber>
    </recommendedName>
</protein>
<dbReference type="Gene3D" id="3.40.50.300">
    <property type="entry name" value="P-loop containing nucleotide triphosphate hydrolases"/>
    <property type="match status" value="2"/>
</dbReference>
<evidence type="ECO:0000256" key="8">
    <source>
        <dbReference type="SAM" id="MobiDB-lite"/>
    </source>
</evidence>
<evidence type="ECO:0000256" key="3">
    <source>
        <dbReference type="ARBA" id="ARBA00022741"/>
    </source>
</evidence>
<dbReference type="SMART" id="SM00487">
    <property type="entry name" value="DEXDc"/>
    <property type="match status" value="1"/>
</dbReference>
<evidence type="ECO:0000256" key="1">
    <source>
        <dbReference type="ARBA" id="ARBA00008792"/>
    </source>
</evidence>
<evidence type="ECO:0000256" key="5">
    <source>
        <dbReference type="ARBA" id="ARBA00022806"/>
    </source>
</evidence>
<dbReference type="PROSITE" id="PS00690">
    <property type="entry name" value="DEAH_ATP_HELICASE"/>
    <property type="match status" value="1"/>
</dbReference>
<dbReference type="PROSITE" id="PS51192">
    <property type="entry name" value="HELICASE_ATP_BIND_1"/>
    <property type="match status" value="1"/>
</dbReference>
<evidence type="ECO:0000259" key="10">
    <source>
        <dbReference type="PROSITE" id="PS51194"/>
    </source>
</evidence>
<keyword evidence="6" id="KW-0067">ATP-binding</keyword>
<evidence type="ECO:0000313" key="12">
    <source>
        <dbReference type="Proteomes" id="UP000177152"/>
    </source>
</evidence>
<dbReference type="InterPro" id="IPR007502">
    <property type="entry name" value="Helicase-assoc_dom"/>
</dbReference>
<reference evidence="11 12" key="1">
    <citation type="journal article" date="2016" name="Nat. Commun.">
        <title>Thousands of microbial genomes shed light on interconnected biogeochemical processes in an aquifer system.</title>
        <authorList>
            <person name="Anantharaman K."/>
            <person name="Brown C.T."/>
            <person name="Hug L.A."/>
            <person name="Sharon I."/>
            <person name="Castelle C.J."/>
            <person name="Probst A.J."/>
            <person name="Thomas B.C."/>
            <person name="Singh A."/>
            <person name="Wilkins M.J."/>
            <person name="Karaoz U."/>
            <person name="Brodie E.L."/>
            <person name="Williams K.H."/>
            <person name="Hubbard S.S."/>
            <person name="Banfield J.F."/>
        </authorList>
    </citation>
    <scope>NUCLEOTIDE SEQUENCE [LARGE SCALE GENOMIC DNA]</scope>
</reference>
<dbReference type="Proteomes" id="UP000177152">
    <property type="component" value="Unassembled WGS sequence"/>
</dbReference>
<evidence type="ECO:0000259" key="9">
    <source>
        <dbReference type="PROSITE" id="PS51192"/>
    </source>
</evidence>
<dbReference type="InterPro" id="IPR001650">
    <property type="entry name" value="Helicase_C-like"/>
</dbReference>
<dbReference type="Pfam" id="PF21010">
    <property type="entry name" value="HA2_C"/>
    <property type="match status" value="1"/>
</dbReference>
<dbReference type="EMBL" id="MHQC01000005">
    <property type="protein sequence ID" value="OGZ95759.1"/>
    <property type="molecule type" value="Genomic_DNA"/>
</dbReference>
<dbReference type="InterPro" id="IPR011709">
    <property type="entry name" value="DEAD-box_helicase_OB_fold"/>
</dbReference>
<dbReference type="CDD" id="cd17917">
    <property type="entry name" value="DEXHc_RHA-like"/>
    <property type="match status" value="1"/>
</dbReference>
<comment type="caution">
    <text evidence="11">The sequence shown here is derived from an EMBL/GenBank/DDBJ whole genome shotgun (WGS) entry which is preliminary data.</text>
</comment>
<dbReference type="GO" id="GO:0005524">
    <property type="term" value="F:ATP binding"/>
    <property type="evidence" value="ECO:0007669"/>
    <property type="project" value="UniProtKB-KW"/>
</dbReference>
<feature type="region of interest" description="Disordered" evidence="8">
    <location>
        <begin position="745"/>
        <end position="767"/>
    </location>
</feature>
<dbReference type="Pfam" id="PF00270">
    <property type="entry name" value="DEAD"/>
    <property type="match status" value="1"/>
</dbReference>
<evidence type="ECO:0000256" key="4">
    <source>
        <dbReference type="ARBA" id="ARBA00022801"/>
    </source>
</evidence>
<keyword evidence="4" id="KW-0378">Hydrolase</keyword>
<evidence type="ECO:0000313" key="11">
    <source>
        <dbReference type="EMBL" id="OGZ95759.1"/>
    </source>
</evidence>
<keyword evidence="5" id="KW-0347">Helicase</keyword>
<dbReference type="InterPro" id="IPR002464">
    <property type="entry name" value="DNA/RNA_helicase_DEAH_CS"/>
</dbReference>
<dbReference type="Pfam" id="PF07717">
    <property type="entry name" value="OB_NTP_bind"/>
    <property type="match status" value="1"/>
</dbReference>
<comment type="catalytic activity">
    <reaction evidence="7">
        <text>ATP + H2O = ADP + phosphate + H(+)</text>
        <dbReference type="Rhea" id="RHEA:13065"/>
        <dbReference type="ChEBI" id="CHEBI:15377"/>
        <dbReference type="ChEBI" id="CHEBI:15378"/>
        <dbReference type="ChEBI" id="CHEBI:30616"/>
        <dbReference type="ChEBI" id="CHEBI:43474"/>
        <dbReference type="ChEBI" id="CHEBI:456216"/>
        <dbReference type="EC" id="3.6.4.13"/>
    </reaction>
</comment>
<gene>
    <name evidence="11" type="ORF">A2633_00485</name>
</gene>